<gene>
    <name evidence="2" type="ORF">HYPSUDRAFT_1078916</name>
</gene>
<feature type="region of interest" description="Disordered" evidence="1">
    <location>
        <begin position="39"/>
        <end position="70"/>
    </location>
</feature>
<dbReference type="AlphaFoldDB" id="A0A0D2N9V7"/>
<sequence length="70" mass="7246">MPFGGGDYGHMGMQMIPKTGYQNAGSMFGMMPPNTSMMSGMNTYGGGRGSNHGSQNSSIPSSMLILGLGH</sequence>
<dbReference type="EMBL" id="KN817743">
    <property type="protein sequence ID" value="KJA13421.1"/>
    <property type="molecule type" value="Genomic_DNA"/>
</dbReference>
<organism evidence="2 3">
    <name type="scientific">Hypholoma sublateritium (strain FD-334 SS-4)</name>
    <dbReference type="NCBI Taxonomy" id="945553"/>
    <lineage>
        <taxon>Eukaryota</taxon>
        <taxon>Fungi</taxon>
        <taxon>Dikarya</taxon>
        <taxon>Basidiomycota</taxon>
        <taxon>Agaricomycotina</taxon>
        <taxon>Agaricomycetes</taxon>
        <taxon>Agaricomycetidae</taxon>
        <taxon>Agaricales</taxon>
        <taxon>Agaricineae</taxon>
        <taxon>Strophariaceae</taxon>
        <taxon>Hypholoma</taxon>
    </lineage>
</organism>
<dbReference type="Proteomes" id="UP000054270">
    <property type="component" value="Unassembled WGS sequence"/>
</dbReference>
<name>A0A0D2N9V7_HYPSF</name>
<proteinExistence type="predicted"/>
<keyword evidence="3" id="KW-1185">Reference proteome</keyword>
<evidence type="ECO:0000313" key="3">
    <source>
        <dbReference type="Proteomes" id="UP000054270"/>
    </source>
</evidence>
<evidence type="ECO:0000256" key="1">
    <source>
        <dbReference type="SAM" id="MobiDB-lite"/>
    </source>
</evidence>
<reference evidence="3" key="1">
    <citation type="submission" date="2014-04" db="EMBL/GenBank/DDBJ databases">
        <title>Evolutionary Origins and Diversification of the Mycorrhizal Mutualists.</title>
        <authorList>
            <consortium name="DOE Joint Genome Institute"/>
            <consortium name="Mycorrhizal Genomics Consortium"/>
            <person name="Kohler A."/>
            <person name="Kuo A."/>
            <person name="Nagy L.G."/>
            <person name="Floudas D."/>
            <person name="Copeland A."/>
            <person name="Barry K.W."/>
            <person name="Cichocki N."/>
            <person name="Veneault-Fourrey C."/>
            <person name="LaButti K."/>
            <person name="Lindquist E.A."/>
            <person name="Lipzen A."/>
            <person name="Lundell T."/>
            <person name="Morin E."/>
            <person name="Murat C."/>
            <person name="Riley R."/>
            <person name="Ohm R."/>
            <person name="Sun H."/>
            <person name="Tunlid A."/>
            <person name="Henrissat B."/>
            <person name="Grigoriev I.V."/>
            <person name="Hibbett D.S."/>
            <person name="Martin F."/>
        </authorList>
    </citation>
    <scope>NUCLEOTIDE SEQUENCE [LARGE SCALE GENOMIC DNA]</scope>
    <source>
        <strain evidence="3">FD-334 SS-4</strain>
    </source>
</reference>
<evidence type="ECO:0000313" key="2">
    <source>
        <dbReference type="EMBL" id="KJA13421.1"/>
    </source>
</evidence>
<feature type="compositionally biased region" description="Polar residues" evidence="1">
    <location>
        <begin position="51"/>
        <end position="61"/>
    </location>
</feature>
<accession>A0A0D2N9V7</accession>
<protein>
    <submittedName>
        <fullName evidence="2">Uncharacterized protein</fullName>
    </submittedName>
</protein>